<sequence length="209" mass="23017">MSGSAAFLDAVESRRTSYALTAKSTLSDNDLKALVERAVKHTPSAFNSQSGRVVIITGQRHQQLWDATYDAYKKTLSGNTQQEEFFRNKIDSQYKSGYGTILFYEDQAVLNAMSAKNPALAQAFPIWSENSTGMLQYIVWTALAKEGLGASLQHYAAYSPEIQTVVSVGLDLPAAWKCTAMMPFGVPSAGPREKEFQPIEDRVKTIFSA</sequence>
<keyword evidence="6" id="KW-0539">Nucleus</keyword>
<name>A0A0D7BR07_9AGAR</name>
<accession>A0A0D7BR07</accession>
<evidence type="ECO:0000256" key="2">
    <source>
        <dbReference type="ARBA" id="ARBA00004496"/>
    </source>
</evidence>
<dbReference type="STRING" id="1314674.A0A0D7BR07"/>
<dbReference type="PANTHER" id="PTHR43035:SF1">
    <property type="entry name" value="FATTY ACID REPRESSION MUTANT PROTEIN 2-RELATED"/>
    <property type="match status" value="1"/>
</dbReference>
<evidence type="ECO:0000256" key="6">
    <source>
        <dbReference type="ARBA" id="ARBA00023242"/>
    </source>
</evidence>
<evidence type="ECO:0000256" key="1">
    <source>
        <dbReference type="ARBA" id="ARBA00004123"/>
    </source>
</evidence>
<evidence type="ECO:0000259" key="7">
    <source>
        <dbReference type="Pfam" id="PF00881"/>
    </source>
</evidence>
<dbReference type="OrthoDB" id="2138173at2759"/>
<dbReference type="CDD" id="cd02140">
    <property type="entry name" value="Frm2-like"/>
    <property type="match status" value="1"/>
</dbReference>
<dbReference type="GO" id="GO:0016491">
    <property type="term" value="F:oxidoreductase activity"/>
    <property type="evidence" value="ECO:0007669"/>
    <property type="project" value="UniProtKB-KW"/>
</dbReference>
<reference evidence="8 9" key="1">
    <citation type="journal article" date="2015" name="Fungal Genet. Biol.">
        <title>Evolution of novel wood decay mechanisms in Agaricales revealed by the genome sequences of Fistulina hepatica and Cylindrobasidium torrendii.</title>
        <authorList>
            <person name="Floudas D."/>
            <person name="Held B.W."/>
            <person name="Riley R."/>
            <person name="Nagy L.G."/>
            <person name="Koehler G."/>
            <person name="Ransdell A.S."/>
            <person name="Younus H."/>
            <person name="Chow J."/>
            <person name="Chiniquy J."/>
            <person name="Lipzen A."/>
            <person name="Tritt A."/>
            <person name="Sun H."/>
            <person name="Haridas S."/>
            <person name="LaButti K."/>
            <person name="Ohm R.A."/>
            <person name="Kues U."/>
            <person name="Blanchette R.A."/>
            <person name="Grigoriev I.V."/>
            <person name="Minto R.E."/>
            <person name="Hibbett D.S."/>
        </authorList>
    </citation>
    <scope>NUCLEOTIDE SEQUENCE [LARGE SCALE GENOMIC DNA]</scope>
    <source>
        <strain evidence="8 9">FP15055 ss-10</strain>
    </source>
</reference>
<keyword evidence="5" id="KW-0560">Oxidoreductase</keyword>
<evidence type="ECO:0000256" key="5">
    <source>
        <dbReference type="ARBA" id="ARBA00023002"/>
    </source>
</evidence>
<keyword evidence="9" id="KW-1185">Reference proteome</keyword>
<keyword evidence="4" id="KW-0963">Cytoplasm</keyword>
<dbReference type="Proteomes" id="UP000054007">
    <property type="component" value="Unassembled WGS sequence"/>
</dbReference>
<organism evidence="8 9">
    <name type="scientific">Cylindrobasidium torrendii FP15055 ss-10</name>
    <dbReference type="NCBI Taxonomy" id="1314674"/>
    <lineage>
        <taxon>Eukaryota</taxon>
        <taxon>Fungi</taxon>
        <taxon>Dikarya</taxon>
        <taxon>Basidiomycota</taxon>
        <taxon>Agaricomycotina</taxon>
        <taxon>Agaricomycetes</taxon>
        <taxon>Agaricomycetidae</taxon>
        <taxon>Agaricales</taxon>
        <taxon>Marasmiineae</taxon>
        <taxon>Physalacriaceae</taxon>
        <taxon>Cylindrobasidium</taxon>
    </lineage>
</organism>
<dbReference type="GO" id="GO:0005737">
    <property type="term" value="C:cytoplasm"/>
    <property type="evidence" value="ECO:0007669"/>
    <property type="project" value="UniProtKB-SubCell"/>
</dbReference>
<evidence type="ECO:0000313" key="9">
    <source>
        <dbReference type="Proteomes" id="UP000054007"/>
    </source>
</evidence>
<evidence type="ECO:0000256" key="4">
    <source>
        <dbReference type="ARBA" id="ARBA00022490"/>
    </source>
</evidence>
<dbReference type="FunFam" id="3.40.109.10:FF:000001">
    <property type="entry name" value="Nitroreductase family"/>
    <property type="match status" value="1"/>
</dbReference>
<dbReference type="InterPro" id="IPR033877">
    <property type="entry name" value="Frm2/Hbn1"/>
</dbReference>
<dbReference type="SUPFAM" id="SSF55469">
    <property type="entry name" value="FMN-dependent nitroreductase-like"/>
    <property type="match status" value="1"/>
</dbReference>
<dbReference type="GO" id="GO:0005634">
    <property type="term" value="C:nucleus"/>
    <property type="evidence" value="ECO:0007669"/>
    <property type="project" value="UniProtKB-SubCell"/>
</dbReference>
<dbReference type="EMBL" id="KN880439">
    <property type="protein sequence ID" value="KIY72973.1"/>
    <property type="molecule type" value="Genomic_DNA"/>
</dbReference>
<dbReference type="GO" id="GO:0034599">
    <property type="term" value="P:cellular response to oxidative stress"/>
    <property type="evidence" value="ECO:0007669"/>
    <property type="project" value="InterPro"/>
</dbReference>
<gene>
    <name evidence="8" type="ORF">CYLTODRAFT_285483</name>
</gene>
<comment type="similarity">
    <text evidence="3">Belongs to the nitroreductase family.</text>
</comment>
<dbReference type="PANTHER" id="PTHR43035">
    <property type="entry name" value="FATTY ACID REPRESSION MUTANT PROTEIN 2-RELATED"/>
    <property type="match status" value="1"/>
</dbReference>
<dbReference type="AlphaFoldDB" id="A0A0D7BR07"/>
<dbReference type="Pfam" id="PF00881">
    <property type="entry name" value="Nitroreductase"/>
    <property type="match status" value="1"/>
</dbReference>
<proteinExistence type="inferred from homology"/>
<dbReference type="InterPro" id="IPR029479">
    <property type="entry name" value="Nitroreductase"/>
</dbReference>
<comment type="subcellular location">
    <subcellularLocation>
        <location evidence="2">Cytoplasm</location>
    </subcellularLocation>
    <subcellularLocation>
        <location evidence="1">Nucleus</location>
    </subcellularLocation>
</comment>
<dbReference type="Gene3D" id="3.40.109.10">
    <property type="entry name" value="NADH Oxidase"/>
    <property type="match status" value="1"/>
</dbReference>
<evidence type="ECO:0000313" key="8">
    <source>
        <dbReference type="EMBL" id="KIY72973.1"/>
    </source>
</evidence>
<protein>
    <submittedName>
        <fullName evidence="8">Nitroreductase</fullName>
    </submittedName>
</protein>
<dbReference type="InterPro" id="IPR000415">
    <property type="entry name" value="Nitroreductase-like"/>
</dbReference>
<feature type="domain" description="Nitroreductase" evidence="7">
    <location>
        <begin position="12"/>
        <end position="185"/>
    </location>
</feature>
<evidence type="ECO:0000256" key="3">
    <source>
        <dbReference type="ARBA" id="ARBA00007118"/>
    </source>
</evidence>